<reference evidence="1" key="1">
    <citation type="journal article" date="2015" name="Nature">
        <title>Complex archaea that bridge the gap between prokaryotes and eukaryotes.</title>
        <authorList>
            <person name="Spang A."/>
            <person name="Saw J.H."/>
            <person name="Jorgensen S.L."/>
            <person name="Zaremba-Niedzwiedzka K."/>
            <person name="Martijn J."/>
            <person name="Lind A.E."/>
            <person name="van Eijk R."/>
            <person name="Schleper C."/>
            <person name="Guy L."/>
            <person name="Ettema T.J."/>
        </authorList>
    </citation>
    <scope>NUCLEOTIDE SEQUENCE</scope>
</reference>
<name>A0A0F9GIJ1_9ZZZZ</name>
<evidence type="ECO:0000313" key="1">
    <source>
        <dbReference type="EMBL" id="KKL98654.1"/>
    </source>
</evidence>
<protein>
    <submittedName>
        <fullName evidence="1">Uncharacterized protein</fullName>
    </submittedName>
</protein>
<dbReference type="EMBL" id="LAZR01017862">
    <property type="protein sequence ID" value="KKL98654.1"/>
    <property type="molecule type" value="Genomic_DNA"/>
</dbReference>
<gene>
    <name evidence="1" type="ORF">LCGC14_1822240</name>
</gene>
<dbReference type="AlphaFoldDB" id="A0A0F9GIJ1"/>
<organism evidence="1">
    <name type="scientific">marine sediment metagenome</name>
    <dbReference type="NCBI Taxonomy" id="412755"/>
    <lineage>
        <taxon>unclassified sequences</taxon>
        <taxon>metagenomes</taxon>
        <taxon>ecological metagenomes</taxon>
    </lineage>
</organism>
<accession>A0A0F9GIJ1</accession>
<sequence length="54" mass="6567">MDDDYELLEREAILMTDNDVHYHRVHLRNKAAKEIAARDDNWERLQELLKKESE</sequence>
<comment type="caution">
    <text evidence="1">The sequence shown here is derived from an EMBL/GenBank/DDBJ whole genome shotgun (WGS) entry which is preliminary data.</text>
</comment>
<proteinExistence type="predicted"/>